<protein>
    <submittedName>
        <fullName evidence="3">Uncharacterized protein</fullName>
    </submittedName>
</protein>
<dbReference type="EMBL" id="CAJMWX010001098">
    <property type="protein sequence ID" value="CAE6467317.1"/>
    <property type="molecule type" value="Genomic_DNA"/>
</dbReference>
<name>A0A8H3BYF6_9AGAM</name>
<reference evidence="3" key="1">
    <citation type="submission" date="2021-01" db="EMBL/GenBank/DDBJ databases">
        <authorList>
            <person name="Kaushik A."/>
        </authorList>
    </citation>
    <scope>NUCLEOTIDE SEQUENCE</scope>
    <source>
        <strain evidence="3">AG4-R118</strain>
    </source>
</reference>
<feature type="region of interest" description="Disordered" evidence="1">
    <location>
        <begin position="56"/>
        <end position="88"/>
    </location>
</feature>
<proteinExistence type="predicted"/>
<evidence type="ECO:0000256" key="2">
    <source>
        <dbReference type="SAM" id="SignalP"/>
    </source>
</evidence>
<sequence length="202" mass="23018">MLLFLALALYMVVSIVYGLGRYTTPEDEIQPVQDWSEYGDYDVWVAARKMLKDLSQESSGKTPQHEREESLVTPQKAPEGSEMNNIGPDTTYVNSHSLLVREDEQGLILAKPQADLLLKGIVYFGHQSSIYCYDENRIIFRFREGWYYQVTSIVPNPPELDTPFDIEGVSYSFSKRGVLGRIKGGNWLLETIHSGPNLDRHI</sequence>
<evidence type="ECO:0000313" key="3">
    <source>
        <dbReference type="EMBL" id="CAE6467317.1"/>
    </source>
</evidence>
<evidence type="ECO:0000313" key="4">
    <source>
        <dbReference type="Proteomes" id="UP000663888"/>
    </source>
</evidence>
<feature type="signal peptide" evidence="2">
    <location>
        <begin position="1"/>
        <end position="18"/>
    </location>
</feature>
<gene>
    <name evidence="3" type="ORF">RDB_LOCUS100979</name>
</gene>
<keyword evidence="2" id="KW-0732">Signal</keyword>
<comment type="caution">
    <text evidence="3">The sequence shown here is derived from an EMBL/GenBank/DDBJ whole genome shotgun (WGS) entry which is preliminary data.</text>
</comment>
<feature type="chain" id="PRO_5034245843" evidence="2">
    <location>
        <begin position="19"/>
        <end position="202"/>
    </location>
</feature>
<evidence type="ECO:0000256" key="1">
    <source>
        <dbReference type="SAM" id="MobiDB-lite"/>
    </source>
</evidence>
<dbReference type="Proteomes" id="UP000663888">
    <property type="component" value="Unassembled WGS sequence"/>
</dbReference>
<organism evidence="3 4">
    <name type="scientific">Rhizoctonia solani</name>
    <dbReference type="NCBI Taxonomy" id="456999"/>
    <lineage>
        <taxon>Eukaryota</taxon>
        <taxon>Fungi</taxon>
        <taxon>Dikarya</taxon>
        <taxon>Basidiomycota</taxon>
        <taxon>Agaricomycotina</taxon>
        <taxon>Agaricomycetes</taxon>
        <taxon>Cantharellales</taxon>
        <taxon>Ceratobasidiaceae</taxon>
        <taxon>Rhizoctonia</taxon>
    </lineage>
</organism>
<accession>A0A8H3BYF6</accession>
<dbReference type="AlphaFoldDB" id="A0A8H3BYF6"/>